<comment type="similarity">
    <text evidence="2">Belongs to the tyrosinase family.</text>
</comment>
<evidence type="ECO:0000256" key="10">
    <source>
        <dbReference type="ARBA" id="ARBA00048881"/>
    </source>
</evidence>
<evidence type="ECO:0000256" key="5">
    <source>
        <dbReference type="ARBA" id="ARBA00023002"/>
    </source>
</evidence>
<dbReference type="InterPro" id="IPR050316">
    <property type="entry name" value="Tyrosinase/Hemocyanin"/>
</dbReference>
<dbReference type="Gene3D" id="2.60.310.20">
    <property type="match status" value="1"/>
</dbReference>
<dbReference type="PANTHER" id="PTHR11474">
    <property type="entry name" value="TYROSINASE FAMILY MEMBER"/>
    <property type="match status" value="1"/>
</dbReference>
<dbReference type="InterPro" id="IPR002227">
    <property type="entry name" value="Tyrosinase_Cu-bd"/>
</dbReference>
<evidence type="ECO:0000256" key="7">
    <source>
        <dbReference type="ARBA" id="ARBA00023033"/>
    </source>
</evidence>
<organism evidence="13 14">
    <name type="scientific">Colletotrichum salicis</name>
    <dbReference type="NCBI Taxonomy" id="1209931"/>
    <lineage>
        <taxon>Eukaryota</taxon>
        <taxon>Fungi</taxon>
        <taxon>Dikarya</taxon>
        <taxon>Ascomycota</taxon>
        <taxon>Pezizomycotina</taxon>
        <taxon>Sordariomycetes</taxon>
        <taxon>Hypocreomycetidae</taxon>
        <taxon>Glomerellales</taxon>
        <taxon>Glomerellaceae</taxon>
        <taxon>Colletotrichum</taxon>
        <taxon>Colletotrichum acutatum species complex</taxon>
    </lineage>
</organism>
<evidence type="ECO:0000256" key="9">
    <source>
        <dbReference type="ARBA" id="ARBA00048233"/>
    </source>
</evidence>
<dbReference type="EC" id="1.14.18.1" evidence="3"/>
<reference evidence="13 14" key="1">
    <citation type="submission" date="2014-02" db="EMBL/GenBank/DDBJ databases">
        <title>The genome sequence of Colletotrichum salicis CBS 607.94.</title>
        <authorList>
            <person name="Baroncelli R."/>
            <person name="Thon M.R."/>
        </authorList>
    </citation>
    <scope>NUCLEOTIDE SEQUENCE [LARGE SCALE GENOMIC DNA]</scope>
    <source>
        <strain evidence="13 14">CBS 607.94</strain>
    </source>
</reference>
<dbReference type="PANTHER" id="PTHR11474:SF76">
    <property type="entry name" value="SHKT DOMAIN-CONTAINING PROTEIN"/>
    <property type="match status" value="1"/>
</dbReference>
<dbReference type="GO" id="GO:0004503">
    <property type="term" value="F:tyrosinase activity"/>
    <property type="evidence" value="ECO:0007669"/>
    <property type="project" value="UniProtKB-EC"/>
</dbReference>
<name>A0A135UGY7_9PEZI</name>
<evidence type="ECO:0000256" key="4">
    <source>
        <dbReference type="ARBA" id="ARBA00022723"/>
    </source>
</evidence>
<keyword evidence="5" id="KW-0560">Oxidoreductase</keyword>
<dbReference type="InterPro" id="IPR008922">
    <property type="entry name" value="Di-copper_centre_dom_sf"/>
</dbReference>
<evidence type="ECO:0000256" key="2">
    <source>
        <dbReference type="ARBA" id="ARBA00009928"/>
    </source>
</evidence>
<dbReference type="Proteomes" id="UP000070121">
    <property type="component" value="Unassembled WGS sequence"/>
</dbReference>
<proteinExistence type="inferred from homology"/>
<feature type="domain" description="Tyrosinase copper-binding" evidence="11">
    <location>
        <begin position="8"/>
        <end position="96"/>
    </location>
</feature>
<keyword evidence="14" id="KW-1185">Reference proteome</keyword>
<evidence type="ECO:0000256" key="1">
    <source>
        <dbReference type="ARBA" id="ARBA00001973"/>
    </source>
</evidence>
<protein>
    <recommendedName>
        <fullName evidence="3">tyrosinase</fullName>
        <ecNumber evidence="3">1.14.18.1</ecNumber>
    </recommendedName>
</protein>
<dbReference type="SUPFAM" id="SSF48056">
    <property type="entry name" value="Di-copper centre-containing domain"/>
    <property type="match status" value="1"/>
</dbReference>
<evidence type="ECO:0000259" key="12">
    <source>
        <dbReference type="Pfam" id="PF18132"/>
    </source>
</evidence>
<keyword evidence="7" id="KW-0503">Monooxygenase</keyword>
<dbReference type="Pfam" id="PF00264">
    <property type="entry name" value="Tyrosinase"/>
    <property type="match status" value="1"/>
</dbReference>
<dbReference type="STRING" id="1209931.A0A135UGY7"/>
<dbReference type="EMBL" id="JFFI01001476">
    <property type="protein sequence ID" value="KXH59652.1"/>
    <property type="molecule type" value="Genomic_DNA"/>
</dbReference>
<dbReference type="Pfam" id="PF18132">
    <property type="entry name" value="Tyrosinase_C"/>
    <property type="match status" value="1"/>
</dbReference>
<dbReference type="AlphaFoldDB" id="A0A135UGY7"/>
<sequence length="331" mass="36813">MTGSLQDQVHRLLAAEYFPNYATFATTEYGNPKRAPPPATGWLSLEFLHNCIHVWTGGDDTKAGMGHMAFLTVAAFDPIFWLHHSNVNRQLAIFQALKPNHWFDGGSPEKDETPEAPLHPFHSDANGTLITSDNVKATTTYGYTYDDLNVSPAEVQKTVQKTVNEKYGILRKHLQANHRLGGKTNDYVINVQYDRFALNGRGYAVHFFIKGDVPSAPSQYRAAPNHVGSIHTFPSEYWTAGNANGVDCPNCQDQQAEGIVSKAQVLITLELLVRAVSNDDKWSDLDNLEVEHVQQFLEKHLTWVVIAKVMHGKAGGVRREDNVVHAAELQG</sequence>
<dbReference type="InterPro" id="IPR041640">
    <property type="entry name" value="Tyrosinase_C"/>
</dbReference>
<evidence type="ECO:0000313" key="14">
    <source>
        <dbReference type="Proteomes" id="UP000070121"/>
    </source>
</evidence>
<evidence type="ECO:0000256" key="3">
    <source>
        <dbReference type="ARBA" id="ARBA00011906"/>
    </source>
</evidence>
<evidence type="ECO:0000313" key="13">
    <source>
        <dbReference type="EMBL" id="KXH59652.1"/>
    </source>
</evidence>
<comment type="catalytic activity">
    <reaction evidence="9">
        <text>2 L-dopa + O2 = 2 L-dopaquinone + 2 H2O</text>
        <dbReference type="Rhea" id="RHEA:34287"/>
        <dbReference type="ChEBI" id="CHEBI:15377"/>
        <dbReference type="ChEBI" id="CHEBI:15379"/>
        <dbReference type="ChEBI" id="CHEBI:57504"/>
        <dbReference type="ChEBI" id="CHEBI:57924"/>
        <dbReference type="EC" id="1.14.18.1"/>
    </reaction>
</comment>
<dbReference type="OrthoDB" id="1658288at2759"/>
<evidence type="ECO:0000256" key="8">
    <source>
        <dbReference type="ARBA" id="ARBA00023101"/>
    </source>
</evidence>
<evidence type="ECO:0000259" key="11">
    <source>
        <dbReference type="Pfam" id="PF00264"/>
    </source>
</evidence>
<keyword evidence="8" id="KW-0470">Melanin biosynthesis</keyword>
<comment type="catalytic activity">
    <reaction evidence="10">
        <text>L-tyrosine + O2 = L-dopaquinone + H2O</text>
        <dbReference type="Rhea" id="RHEA:18117"/>
        <dbReference type="ChEBI" id="CHEBI:15377"/>
        <dbReference type="ChEBI" id="CHEBI:15379"/>
        <dbReference type="ChEBI" id="CHEBI:57924"/>
        <dbReference type="ChEBI" id="CHEBI:58315"/>
        <dbReference type="EC" id="1.14.18.1"/>
    </reaction>
</comment>
<accession>A0A135UGY7</accession>
<keyword evidence="6" id="KW-0186">Copper</keyword>
<comment type="caution">
    <text evidence="13">The sequence shown here is derived from an EMBL/GenBank/DDBJ whole genome shotgun (WGS) entry which is preliminary data.</text>
</comment>
<dbReference type="GO" id="GO:0046872">
    <property type="term" value="F:metal ion binding"/>
    <property type="evidence" value="ECO:0007669"/>
    <property type="project" value="UniProtKB-KW"/>
</dbReference>
<dbReference type="GO" id="GO:0042438">
    <property type="term" value="P:melanin biosynthetic process"/>
    <property type="evidence" value="ECO:0007669"/>
    <property type="project" value="UniProtKB-KW"/>
</dbReference>
<keyword evidence="4" id="KW-0479">Metal-binding</keyword>
<gene>
    <name evidence="13" type="ORF">CSAL01_11827</name>
</gene>
<evidence type="ECO:0000256" key="6">
    <source>
        <dbReference type="ARBA" id="ARBA00023008"/>
    </source>
</evidence>
<comment type="cofactor">
    <cofactor evidence="1">
        <name>Cu(2+)</name>
        <dbReference type="ChEBI" id="CHEBI:29036"/>
    </cofactor>
</comment>
<feature type="domain" description="Tyrosinase C-terminal" evidence="12">
    <location>
        <begin position="186"/>
        <end position="307"/>
    </location>
</feature>
<dbReference type="Gene3D" id="1.10.1280.10">
    <property type="entry name" value="Di-copper center containing domain from catechol oxidase"/>
    <property type="match status" value="1"/>
</dbReference>